<accession>A0A420DP10</accession>
<dbReference type="AlphaFoldDB" id="A0A420DP10"/>
<dbReference type="STRING" id="1443111.Z949_2457"/>
<dbReference type="Proteomes" id="UP000284407">
    <property type="component" value="Unassembled WGS sequence"/>
</dbReference>
<proteinExistence type="predicted"/>
<evidence type="ECO:0000313" key="2">
    <source>
        <dbReference type="Proteomes" id="UP000284407"/>
    </source>
</evidence>
<protein>
    <submittedName>
        <fullName evidence="1">Uncharacterized protein</fullName>
    </submittedName>
</protein>
<gene>
    <name evidence="1" type="ORF">C8N30_0487</name>
</gene>
<name>A0A420DP10_9RHOB</name>
<dbReference type="RefSeq" id="WP_025062894.1">
    <property type="nucleotide sequence ID" value="NZ_RAQK01000001.1"/>
</dbReference>
<reference evidence="1 2" key="1">
    <citation type="submission" date="2018-09" db="EMBL/GenBank/DDBJ databases">
        <title>Genomic Encyclopedia of Archaeal and Bacterial Type Strains, Phase II (KMG-II): from individual species to whole genera.</title>
        <authorList>
            <person name="Goeker M."/>
        </authorList>
    </citation>
    <scope>NUCLEOTIDE SEQUENCE [LARGE SCALE GENOMIC DNA]</scope>
    <source>
        <strain evidence="1 2">DSM 11458</strain>
    </source>
</reference>
<sequence length="60" mass="6425">MKKRACANSATLPDASSQVIRDMILIALDATEAPDLSERNRLEAHSALTEAMILIEGGSQ</sequence>
<evidence type="ECO:0000313" key="1">
    <source>
        <dbReference type="EMBL" id="RKE95940.1"/>
    </source>
</evidence>
<comment type="caution">
    <text evidence="1">The sequence shown here is derived from an EMBL/GenBank/DDBJ whole genome shotgun (WGS) entry which is preliminary data.</text>
</comment>
<organism evidence="1 2">
    <name type="scientific">Sulfitobacter guttiformis</name>
    <dbReference type="NCBI Taxonomy" id="74349"/>
    <lineage>
        <taxon>Bacteria</taxon>
        <taxon>Pseudomonadati</taxon>
        <taxon>Pseudomonadota</taxon>
        <taxon>Alphaproteobacteria</taxon>
        <taxon>Rhodobacterales</taxon>
        <taxon>Roseobacteraceae</taxon>
        <taxon>Sulfitobacter</taxon>
    </lineage>
</organism>
<keyword evidence="2" id="KW-1185">Reference proteome</keyword>
<dbReference type="EMBL" id="RAQK01000001">
    <property type="protein sequence ID" value="RKE95940.1"/>
    <property type="molecule type" value="Genomic_DNA"/>
</dbReference>